<reference evidence="2" key="1">
    <citation type="journal article" date="2014" name="Front. Microbiol.">
        <title>High frequency of phylogenetically diverse reductive dehalogenase-homologous genes in deep subseafloor sedimentary metagenomes.</title>
        <authorList>
            <person name="Kawai M."/>
            <person name="Futagami T."/>
            <person name="Toyoda A."/>
            <person name="Takaki Y."/>
            <person name="Nishi S."/>
            <person name="Hori S."/>
            <person name="Arai W."/>
            <person name="Tsubouchi T."/>
            <person name="Morono Y."/>
            <person name="Uchiyama I."/>
            <person name="Ito T."/>
            <person name="Fujiyama A."/>
            <person name="Inagaki F."/>
            <person name="Takami H."/>
        </authorList>
    </citation>
    <scope>NUCLEOTIDE SEQUENCE</scope>
    <source>
        <strain evidence="2">Expedition CK06-06</strain>
    </source>
</reference>
<feature type="non-terminal residue" evidence="2">
    <location>
        <position position="423"/>
    </location>
</feature>
<proteinExistence type="predicted"/>
<sequence>GYFSVSDEQVFAGGKSGKASTAPPTYPEKIINFNPPDITVGDINEVYLIHHRAITDIGEWKVKFRGVGVATTFWFTRYAGEEGYRFGLLEQSNRVNCETGVFIDQAGLRWLINPGTLPDDDWVEIKIIHYENNTFKVGWSAPGIEYTESEDCYWWNTTNSDATLEYIIFTTKGTFYFDEFGKEKGAGKVWGISPDSATEITNLGDNFTFGWQDLDDWDTLSVVFQNRASGIFSNAKEYQVETIGASGEKTLSFENFNFDRNGKFYFYAVATRTVLEVIEGMFLTGKYSYEWSDDLVDPDYWIAINIEGYTPIFEMSDFEEWYAVKSKFAEPTDMFFAIAGFFQPTFNKIGEFGNRIKDYFDLDEVYSQGYEIGKYIAYFTYFVDQISLFLGGFPILKWVFVVILLLTGIFIFRLVLKFIPFLG</sequence>
<comment type="caution">
    <text evidence="2">The sequence shown here is derived from an EMBL/GenBank/DDBJ whole genome shotgun (WGS) entry which is preliminary data.</text>
</comment>
<keyword evidence="1" id="KW-0472">Membrane</keyword>
<name>X1JEN0_9ZZZZ</name>
<evidence type="ECO:0000256" key="1">
    <source>
        <dbReference type="SAM" id="Phobius"/>
    </source>
</evidence>
<feature type="transmembrane region" description="Helical" evidence="1">
    <location>
        <begin position="395"/>
        <end position="416"/>
    </location>
</feature>
<gene>
    <name evidence="2" type="ORF">S06H3_06498</name>
</gene>
<organism evidence="2">
    <name type="scientific">marine sediment metagenome</name>
    <dbReference type="NCBI Taxonomy" id="412755"/>
    <lineage>
        <taxon>unclassified sequences</taxon>
        <taxon>metagenomes</taxon>
        <taxon>ecological metagenomes</taxon>
    </lineage>
</organism>
<feature type="non-terminal residue" evidence="2">
    <location>
        <position position="1"/>
    </location>
</feature>
<protein>
    <submittedName>
        <fullName evidence="2">Uncharacterized protein</fullName>
    </submittedName>
</protein>
<evidence type="ECO:0000313" key="2">
    <source>
        <dbReference type="EMBL" id="GAH93161.1"/>
    </source>
</evidence>
<keyword evidence="1" id="KW-1133">Transmembrane helix</keyword>
<keyword evidence="1" id="KW-0812">Transmembrane</keyword>
<dbReference type="AlphaFoldDB" id="X1JEN0"/>
<dbReference type="EMBL" id="BARV01002533">
    <property type="protein sequence ID" value="GAH93161.1"/>
    <property type="molecule type" value="Genomic_DNA"/>
</dbReference>
<accession>X1JEN0</accession>